<keyword evidence="1" id="KW-0812">Transmembrane</keyword>
<dbReference type="GeneID" id="83590329"/>
<evidence type="ECO:0000313" key="3">
    <source>
        <dbReference type="Proteomes" id="UP000531659"/>
    </source>
</evidence>
<evidence type="ECO:0000256" key="1">
    <source>
        <dbReference type="SAM" id="Phobius"/>
    </source>
</evidence>
<dbReference type="Proteomes" id="UP000531659">
    <property type="component" value="Unassembled WGS sequence"/>
</dbReference>
<comment type="caution">
    <text evidence="2">The sequence shown here is derived from an EMBL/GenBank/DDBJ whole genome shotgun (WGS) entry which is preliminary data.</text>
</comment>
<keyword evidence="1" id="KW-1133">Transmembrane helix</keyword>
<dbReference type="RefSeq" id="WP_171295707.1">
    <property type="nucleotide sequence ID" value="NZ_CP077615.1"/>
</dbReference>
<feature type="transmembrane region" description="Helical" evidence="1">
    <location>
        <begin position="7"/>
        <end position="25"/>
    </location>
</feature>
<dbReference type="EMBL" id="JABEYB010000002">
    <property type="protein sequence ID" value="NNU74864.1"/>
    <property type="molecule type" value="Genomic_DNA"/>
</dbReference>
<dbReference type="AlphaFoldDB" id="A0A7Y3WRG6"/>
<gene>
    <name evidence="2" type="ORF">HLQ16_02815</name>
</gene>
<organism evidence="2 3">
    <name type="scientific">Clostridium estertheticum</name>
    <dbReference type="NCBI Taxonomy" id="238834"/>
    <lineage>
        <taxon>Bacteria</taxon>
        <taxon>Bacillati</taxon>
        <taxon>Bacillota</taxon>
        <taxon>Clostridia</taxon>
        <taxon>Eubacteriales</taxon>
        <taxon>Clostridiaceae</taxon>
        <taxon>Clostridium</taxon>
    </lineage>
</organism>
<name>A0A7Y3WRG6_9CLOT</name>
<evidence type="ECO:0000313" key="2">
    <source>
        <dbReference type="EMBL" id="NNU74864.1"/>
    </source>
</evidence>
<proteinExistence type="predicted"/>
<protein>
    <submittedName>
        <fullName evidence="2">Uncharacterized protein</fullName>
    </submittedName>
</protein>
<accession>A0A7Y3WRG6</accession>
<reference evidence="2 3" key="1">
    <citation type="submission" date="2020-05" db="EMBL/GenBank/DDBJ databases">
        <title>Complete genome of Clostridium estertheticum subspecies estertheticum, isolated from Vacuum packed lamb meat from New Zealand imported to Switzerland.</title>
        <authorList>
            <person name="Wambui J."/>
            <person name="Stevens M.J.A."/>
            <person name="Stephan R."/>
        </authorList>
    </citation>
    <scope>NUCLEOTIDE SEQUENCE [LARGE SCALE GENOMIC DNA]</scope>
    <source>
        <strain evidence="2 3">CEST001</strain>
    </source>
</reference>
<sequence length="47" mass="5432">MKINSKLKNFIIIISIIALLKGYFLSNYASKTKDYKDKYGVYLVLAK</sequence>
<keyword evidence="1" id="KW-0472">Membrane</keyword>